<feature type="region of interest" description="Disordered" evidence="1">
    <location>
        <begin position="31"/>
        <end position="57"/>
    </location>
</feature>
<organism evidence="2 3">
    <name type="scientific">Thanatephorus cucumeris (strain AG1-IB / isolate 7/3/14)</name>
    <name type="common">Lettuce bottom rot fungus</name>
    <name type="synonym">Rhizoctonia solani</name>
    <dbReference type="NCBI Taxonomy" id="1108050"/>
    <lineage>
        <taxon>Eukaryota</taxon>
        <taxon>Fungi</taxon>
        <taxon>Dikarya</taxon>
        <taxon>Basidiomycota</taxon>
        <taxon>Agaricomycotina</taxon>
        <taxon>Agaricomycetes</taxon>
        <taxon>Cantharellales</taxon>
        <taxon>Ceratobasidiaceae</taxon>
        <taxon>Rhizoctonia</taxon>
        <taxon>Rhizoctonia solani AG-1</taxon>
    </lineage>
</organism>
<reference evidence="2 3" key="1">
    <citation type="submission" date="2014-11" db="EMBL/GenBank/DDBJ databases">
        <authorList>
            <person name="Wibberg Daniel"/>
        </authorList>
    </citation>
    <scope>NUCLEOTIDE SEQUENCE [LARGE SCALE GENOMIC DNA]</scope>
    <source>
        <strain evidence="2">Rhizoctonia solani AG1-IB 7/3/14</strain>
    </source>
</reference>
<dbReference type="OrthoDB" id="3246192at2759"/>
<evidence type="ECO:0000256" key="1">
    <source>
        <dbReference type="SAM" id="MobiDB-lite"/>
    </source>
</evidence>
<feature type="region of interest" description="Disordered" evidence="1">
    <location>
        <begin position="91"/>
        <end position="129"/>
    </location>
</feature>
<proteinExistence type="predicted"/>
<accession>A0A0B7FEH9</accession>
<evidence type="ECO:0000313" key="3">
    <source>
        <dbReference type="Proteomes" id="UP000059188"/>
    </source>
</evidence>
<sequence length="220" mass="25286">MDSYHHRYAPITYGDPSSLYPRVQDHCPTPHLNTQWYTPLPSNPPSQFSRQPSQRSERSIYADGYFQPDPAFTQYNTAALVPRGGHAFYGPGQSISSSSSRSRSRDLPFIHSQTPTARRPHDRLEGTQQMRFGKSEKLRGISAGRSQPRARDLYNNPLDAPRPPEHCTHSQGQVPDNLFTQISTFPQTYHPRLYEDDPPFVLPKSKLPHKLARAWRRIWH</sequence>
<protein>
    <submittedName>
        <fullName evidence="2">Uncharacterized protein</fullName>
    </submittedName>
</protein>
<dbReference type="AlphaFoldDB" id="A0A0B7FEH9"/>
<dbReference type="EMBL" id="LN679116">
    <property type="protein sequence ID" value="CEL54563.1"/>
    <property type="molecule type" value="Genomic_DNA"/>
</dbReference>
<dbReference type="Proteomes" id="UP000059188">
    <property type="component" value="Unassembled WGS sequence"/>
</dbReference>
<keyword evidence="3" id="KW-1185">Reference proteome</keyword>
<feature type="compositionally biased region" description="Low complexity" evidence="1">
    <location>
        <begin position="45"/>
        <end position="54"/>
    </location>
</feature>
<name>A0A0B7FEH9_THACB</name>
<gene>
    <name evidence="2" type="ORF">RSOLAG1IB_07167</name>
</gene>
<evidence type="ECO:0000313" key="2">
    <source>
        <dbReference type="EMBL" id="CEL54563.1"/>
    </source>
</evidence>